<dbReference type="EMBL" id="LR593886">
    <property type="protein sequence ID" value="VTR93531.1"/>
    <property type="molecule type" value="Genomic_DNA"/>
</dbReference>
<dbReference type="KEGG" id="gms:SOIL9_41830"/>
<dbReference type="RefSeq" id="WP_162668243.1">
    <property type="nucleotide sequence ID" value="NZ_LR593886.1"/>
</dbReference>
<sequence>MRILHTADWHLGDRLGRIDRTDDLRKAVERVADYCKQENVDVLLVAGDLFSELARPDGLRETIRHWQSVFSPFLESGGTILTLTGNHDNENFCQTLVSAMSLASPTVGKPGETVPPGRLYLAADPTFIRLEDRMGGFPVQFVLMPYPTPHRFLRGETGLKYGSPEEKNALLVAAWADALREIRAHPKYDLKAPSVLGAHVHVHGSTIGPSLFRITVEEDVVVEGAELPNQFDYVALGHIHKPQWLGAEHMRYCGSIERLDLGEQADQKGVILVDIGPDGRNGEPVVLPLHATPIYEVVVLDPAEDIPRLRAEYPSANNDLVNLQIRYTAGKDQLEDVLRDLDKIFPRWYARDWKETGALGPTLVSPATGGGKGFGETVHEYLAQELIQHDEAERDAILKIADGLLKEMEN</sequence>
<evidence type="ECO:0000256" key="1">
    <source>
        <dbReference type="ARBA" id="ARBA00022722"/>
    </source>
</evidence>
<evidence type="ECO:0000256" key="3">
    <source>
        <dbReference type="ARBA" id="ARBA00022839"/>
    </source>
</evidence>
<protein>
    <recommendedName>
        <fullName evidence="4">Nuclease SbcCD subunit D</fullName>
    </recommendedName>
</protein>
<dbReference type="GO" id="GO:0008408">
    <property type="term" value="F:3'-5' exonuclease activity"/>
    <property type="evidence" value="ECO:0007669"/>
    <property type="project" value="InterPro"/>
</dbReference>
<dbReference type="InterPro" id="IPR041796">
    <property type="entry name" value="Mre11_N"/>
</dbReference>
<evidence type="ECO:0000256" key="2">
    <source>
        <dbReference type="ARBA" id="ARBA00022801"/>
    </source>
</evidence>
<dbReference type="Gene3D" id="3.60.21.10">
    <property type="match status" value="1"/>
</dbReference>
<keyword evidence="4" id="KW-0235">DNA replication</keyword>
<dbReference type="PANTHER" id="PTHR30337">
    <property type="entry name" value="COMPONENT OF ATP-DEPENDENT DSDNA EXONUCLEASE"/>
    <property type="match status" value="1"/>
</dbReference>
<comment type="similarity">
    <text evidence="4">Belongs to the SbcD family.</text>
</comment>
<dbReference type="SUPFAM" id="SSF56300">
    <property type="entry name" value="Metallo-dependent phosphatases"/>
    <property type="match status" value="1"/>
</dbReference>
<name>A0A6P2CX07_9BACT</name>
<dbReference type="GO" id="GO:0006310">
    <property type="term" value="P:DNA recombination"/>
    <property type="evidence" value="ECO:0007669"/>
    <property type="project" value="UniProtKB-KW"/>
</dbReference>
<keyword evidence="3 4" id="KW-0269">Exonuclease</keyword>
<dbReference type="AlphaFoldDB" id="A0A6P2CX07"/>
<comment type="function">
    <text evidence="4">SbcCD cleaves DNA hairpin structures. These structures can inhibit DNA replication and are intermediates in certain DNA recombination reactions. The complex acts as a 3'-&gt;5' double strand exonuclease that can open hairpins. It also has a 5' single-strand endonuclease activity.</text>
</comment>
<dbReference type="InterPro" id="IPR004843">
    <property type="entry name" value="Calcineurin-like_PHP"/>
</dbReference>
<dbReference type="PANTHER" id="PTHR30337:SF0">
    <property type="entry name" value="NUCLEASE SBCCD SUBUNIT D"/>
    <property type="match status" value="1"/>
</dbReference>
<dbReference type="GO" id="GO:0004519">
    <property type="term" value="F:endonuclease activity"/>
    <property type="evidence" value="ECO:0007669"/>
    <property type="project" value="UniProtKB-KW"/>
</dbReference>
<proteinExistence type="inferred from homology"/>
<keyword evidence="4" id="KW-0255">Endonuclease</keyword>
<keyword evidence="4" id="KW-0233">DNA recombination</keyword>
<feature type="domain" description="Calcineurin-like phosphoesterase" evidence="5">
    <location>
        <begin position="1"/>
        <end position="242"/>
    </location>
</feature>
<dbReference type="InterPro" id="IPR029052">
    <property type="entry name" value="Metallo-depent_PP-like"/>
</dbReference>
<keyword evidence="7" id="KW-1185">Reference proteome</keyword>
<accession>A0A6P2CX07</accession>
<evidence type="ECO:0000313" key="7">
    <source>
        <dbReference type="Proteomes" id="UP000464178"/>
    </source>
</evidence>
<dbReference type="NCBIfam" id="TIGR00619">
    <property type="entry name" value="sbcd"/>
    <property type="match status" value="1"/>
</dbReference>
<evidence type="ECO:0000259" key="5">
    <source>
        <dbReference type="Pfam" id="PF00149"/>
    </source>
</evidence>
<keyword evidence="1 4" id="KW-0540">Nuclease</keyword>
<dbReference type="Pfam" id="PF00149">
    <property type="entry name" value="Metallophos"/>
    <property type="match status" value="1"/>
</dbReference>
<organism evidence="6 7">
    <name type="scientific">Gemmata massiliana</name>
    <dbReference type="NCBI Taxonomy" id="1210884"/>
    <lineage>
        <taxon>Bacteria</taxon>
        <taxon>Pseudomonadati</taxon>
        <taxon>Planctomycetota</taxon>
        <taxon>Planctomycetia</taxon>
        <taxon>Gemmatales</taxon>
        <taxon>Gemmataceae</taxon>
        <taxon>Gemmata</taxon>
    </lineage>
</organism>
<comment type="subunit">
    <text evidence="4">Heterodimer of SbcC and SbcD.</text>
</comment>
<evidence type="ECO:0000313" key="6">
    <source>
        <dbReference type="EMBL" id="VTR93531.1"/>
    </source>
</evidence>
<dbReference type="GO" id="GO:0006260">
    <property type="term" value="P:DNA replication"/>
    <property type="evidence" value="ECO:0007669"/>
    <property type="project" value="UniProtKB-KW"/>
</dbReference>
<dbReference type="InterPro" id="IPR004593">
    <property type="entry name" value="SbcD"/>
</dbReference>
<gene>
    <name evidence="4" type="primary">sbcD</name>
    <name evidence="6" type="ORF">SOIL9_41830</name>
</gene>
<dbReference type="CDD" id="cd00840">
    <property type="entry name" value="MPP_Mre11_N"/>
    <property type="match status" value="1"/>
</dbReference>
<reference evidence="6 7" key="1">
    <citation type="submission" date="2019-05" db="EMBL/GenBank/DDBJ databases">
        <authorList>
            <consortium name="Science for Life Laboratories"/>
        </authorList>
    </citation>
    <scope>NUCLEOTIDE SEQUENCE [LARGE SCALE GENOMIC DNA]</scope>
    <source>
        <strain evidence="6">Soil9</strain>
    </source>
</reference>
<dbReference type="InterPro" id="IPR050535">
    <property type="entry name" value="DNA_Repair-Maintenance_Comp"/>
</dbReference>
<dbReference type="Proteomes" id="UP000464178">
    <property type="component" value="Chromosome"/>
</dbReference>
<keyword evidence="2 4" id="KW-0378">Hydrolase</keyword>
<evidence type="ECO:0000256" key="4">
    <source>
        <dbReference type="RuleBase" id="RU363069"/>
    </source>
</evidence>